<protein>
    <submittedName>
        <fullName evidence="1">Uncharacterized protein</fullName>
    </submittedName>
</protein>
<dbReference type="Proteomes" id="UP000027265">
    <property type="component" value="Unassembled WGS sequence"/>
</dbReference>
<dbReference type="HOGENOM" id="CLU_1619282_0_0_1"/>
<sequence length="164" mass="18362">MRQVKSFSNRLSGERSVARLVVRRRVLFTGQGQENATDCPRFVLDAGMLQRRAKAVTIFPKSWLRPPSFFYGRLGIKRSSIHCIGSYPCPILQPREASFCSAGANNSYYATHSTILKSTAWCHTRIAYALPSHRVLYVSTYYPLPTTSSPPAIFTTRAPLTLAC</sequence>
<accession>A0A067PFE3</accession>
<evidence type="ECO:0000313" key="1">
    <source>
        <dbReference type="EMBL" id="KDQ53474.1"/>
    </source>
</evidence>
<dbReference type="AlphaFoldDB" id="A0A067PFE3"/>
<proteinExistence type="predicted"/>
<dbReference type="EMBL" id="KL197733">
    <property type="protein sequence ID" value="KDQ53474.1"/>
    <property type="molecule type" value="Genomic_DNA"/>
</dbReference>
<name>A0A067PFE3_9AGAM</name>
<reference evidence="2" key="1">
    <citation type="journal article" date="2014" name="Proc. Natl. Acad. Sci. U.S.A.">
        <title>Extensive sampling of basidiomycete genomes demonstrates inadequacy of the white-rot/brown-rot paradigm for wood decay fungi.</title>
        <authorList>
            <person name="Riley R."/>
            <person name="Salamov A.A."/>
            <person name="Brown D.W."/>
            <person name="Nagy L.G."/>
            <person name="Floudas D."/>
            <person name="Held B.W."/>
            <person name="Levasseur A."/>
            <person name="Lombard V."/>
            <person name="Morin E."/>
            <person name="Otillar R."/>
            <person name="Lindquist E.A."/>
            <person name="Sun H."/>
            <person name="LaButti K.M."/>
            <person name="Schmutz J."/>
            <person name="Jabbour D."/>
            <person name="Luo H."/>
            <person name="Baker S.E."/>
            <person name="Pisabarro A.G."/>
            <person name="Walton J.D."/>
            <person name="Blanchette R.A."/>
            <person name="Henrissat B."/>
            <person name="Martin F."/>
            <person name="Cullen D."/>
            <person name="Hibbett D.S."/>
            <person name="Grigoriev I.V."/>
        </authorList>
    </citation>
    <scope>NUCLEOTIDE SEQUENCE [LARGE SCALE GENOMIC DNA]</scope>
    <source>
        <strain evidence="2">MUCL 33604</strain>
    </source>
</reference>
<gene>
    <name evidence="1" type="ORF">JAAARDRAFT_425147</name>
</gene>
<dbReference type="InParanoid" id="A0A067PFE3"/>
<keyword evidence="2" id="KW-1185">Reference proteome</keyword>
<organism evidence="1 2">
    <name type="scientific">Jaapia argillacea MUCL 33604</name>
    <dbReference type="NCBI Taxonomy" id="933084"/>
    <lineage>
        <taxon>Eukaryota</taxon>
        <taxon>Fungi</taxon>
        <taxon>Dikarya</taxon>
        <taxon>Basidiomycota</taxon>
        <taxon>Agaricomycotina</taxon>
        <taxon>Agaricomycetes</taxon>
        <taxon>Agaricomycetidae</taxon>
        <taxon>Jaapiales</taxon>
        <taxon>Jaapiaceae</taxon>
        <taxon>Jaapia</taxon>
    </lineage>
</organism>
<evidence type="ECO:0000313" key="2">
    <source>
        <dbReference type="Proteomes" id="UP000027265"/>
    </source>
</evidence>